<dbReference type="EMBL" id="VHJK01000001">
    <property type="protein sequence ID" value="TRD11655.1"/>
    <property type="molecule type" value="Genomic_DNA"/>
</dbReference>
<dbReference type="Gene3D" id="1.20.1560.10">
    <property type="entry name" value="ABC transporter type 1, transmembrane domain"/>
    <property type="match status" value="1"/>
</dbReference>
<dbReference type="FunFam" id="3.40.50.300:FF:000299">
    <property type="entry name" value="ABC transporter ATP-binding protein/permease"/>
    <property type="match status" value="1"/>
</dbReference>
<proteinExistence type="predicted"/>
<dbReference type="Pfam" id="PF00664">
    <property type="entry name" value="ABC_membrane"/>
    <property type="match status" value="1"/>
</dbReference>
<keyword evidence="4 9" id="KW-0812">Transmembrane</keyword>
<organism evidence="12 13">
    <name type="scientific">Erythrobacter insulae</name>
    <dbReference type="NCBI Taxonomy" id="2584124"/>
    <lineage>
        <taxon>Bacteria</taxon>
        <taxon>Pseudomonadati</taxon>
        <taxon>Pseudomonadota</taxon>
        <taxon>Alphaproteobacteria</taxon>
        <taxon>Sphingomonadales</taxon>
        <taxon>Erythrobacteraceae</taxon>
        <taxon>Erythrobacter/Porphyrobacter group</taxon>
        <taxon>Erythrobacter</taxon>
    </lineage>
</organism>
<feature type="domain" description="ABC transporter" evidence="10">
    <location>
        <begin position="332"/>
        <end position="555"/>
    </location>
</feature>
<evidence type="ECO:0000259" key="11">
    <source>
        <dbReference type="PROSITE" id="PS50929"/>
    </source>
</evidence>
<dbReference type="InterPro" id="IPR027417">
    <property type="entry name" value="P-loop_NTPase"/>
</dbReference>
<keyword evidence="7 9" id="KW-1133">Transmembrane helix</keyword>
<evidence type="ECO:0000256" key="7">
    <source>
        <dbReference type="ARBA" id="ARBA00022989"/>
    </source>
</evidence>
<dbReference type="Pfam" id="PF00005">
    <property type="entry name" value="ABC_tran"/>
    <property type="match status" value="1"/>
</dbReference>
<gene>
    <name evidence="12" type="ORF">FGU71_07100</name>
</gene>
<keyword evidence="2" id="KW-0813">Transport</keyword>
<sequence length="555" mass="59683">MTFEFLWQRAKQFRAELLLISGLTLLGSLATLAIPWLAGQVIGGMVTGQSQSLDQTLYLLILALVAMTGLSILSTIASSAASLRILTGLRQEIYDHVSLMPMSFHEKRSSGDLLALMTYEVGNLSSFLATTLATAPSMLLTAGGAVIVLFLINPYVAVLIPILLPLFFVAMKLVGRRLRILARQARRAEVAVFATAESDLAMIPAIKAFASEEDHRTRYSKTVLTSQAIAFRKARIRAFISPIVALISALAAIAVLALGSTALASGEQSPGELFAFLLYAALLTRPVGGLADIYGRYQTARGTLSRLQSVLEMELESGHNSGITPDRANGRIELQNVHFTYPGRPAVLCGLDLQIQPGEIIALTGDNGVGKSTLVKLLLRFYAPDSGQILLDGQDIGALQIQSLRRQFGYVPQRALLFNGTIADNIAFGQDRHSDDNSAAAIARAVRLAQAERFISDLPQGLETEIGDHGIRLSGGQGQRVALARALYRDPPIYILDEATSMYDLDSEAAFVEDCIEALKGRTVIIITHRPASLALADRVLKVSADAVTDVTGAL</sequence>
<evidence type="ECO:0000256" key="3">
    <source>
        <dbReference type="ARBA" id="ARBA00022475"/>
    </source>
</evidence>
<feature type="transmembrane region" description="Helical" evidence="9">
    <location>
        <begin position="239"/>
        <end position="261"/>
    </location>
</feature>
<dbReference type="AlphaFoldDB" id="A0A547PBZ2"/>
<feature type="domain" description="ABC transmembrane type-1" evidence="11">
    <location>
        <begin position="18"/>
        <end position="299"/>
    </location>
</feature>
<feature type="transmembrane region" description="Helical" evidence="9">
    <location>
        <begin position="273"/>
        <end position="294"/>
    </location>
</feature>
<evidence type="ECO:0000256" key="8">
    <source>
        <dbReference type="ARBA" id="ARBA00023136"/>
    </source>
</evidence>
<keyword evidence="5" id="KW-0547">Nucleotide-binding</keyword>
<evidence type="ECO:0000256" key="6">
    <source>
        <dbReference type="ARBA" id="ARBA00022840"/>
    </source>
</evidence>
<dbReference type="PANTHER" id="PTHR43394:SF1">
    <property type="entry name" value="ATP-BINDING CASSETTE SUB-FAMILY B MEMBER 10, MITOCHONDRIAL"/>
    <property type="match status" value="1"/>
</dbReference>
<dbReference type="InterPro" id="IPR011527">
    <property type="entry name" value="ABC1_TM_dom"/>
</dbReference>
<comment type="subcellular location">
    <subcellularLocation>
        <location evidence="1">Cell membrane</location>
        <topology evidence="1">Multi-pass membrane protein</topology>
    </subcellularLocation>
</comment>
<comment type="caution">
    <text evidence="12">The sequence shown here is derived from an EMBL/GenBank/DDBJ whole genome shotgun (WGS) entry which is preliminary data.</text>
</comment>
<dbReference type="SMART" id="SM00382">
    <property type="entry name" value="AAA"/>
    <property type="match status" value="1"/>
</dbReference>
<keyword evidence="6 12" id="KW-0067">ATP-binding</keyword>
<evidence type="ECO:0000313" key="13">
    <source>
        <dbReference type="Proteomes" id="UP000316343"/>
    </source>
</evidence>
<evidence type="ECO:0000259" key="10">
    <source>
        <dbReference type="PROSITE" id="PS50893"/>
    </source>
</evidence>
<evidence type="ECO:0000256" key="1">
    <source>
        <dbReference type="ARBA" id="ARBA00004651"/>
    </source>
</evidence>
<evidence type="ECO:0000256" key="2">
    <source>
        <dbReference type="ARBA" id="ARBA00022448"/>
    </source>
</evidence>
<dbReference type="InterPro" id="IPR039421">
    <property type="entry name" value="Type_1_exporter"/>
</dbReference>
<dbReference type="GO" id="GO:0005524">
    <property type="term" value="F:ATP binding"/>
    <property type="evidence" value="ECO:0007669"/>
    <property type="project" value="UniProtKB-KW"/>
</dbReference>
<dbReference type="SUPFAM" id="SSF52540">
    <property type="entry name" value="P-loop containing nucleoside triphosphate hydrolases"/>
    <property type="match status" value="1"/>
</dbReference>
<dbReference type="PROSITE" id="PS50929">
    <property type="entry name" value="ABC_TM1F"/>
    <property type="match status" value="1"/>
</dbReference>
<dbReference type="GO" id="GO:0005886">
    <property type="term" value="C:plasma membrane"/>
    <property type="evidence" value="ECO:0007669"/>
    <property type="project" value="UniProtKB-SubCell"/>
</dbReference>
<dbReference type="PROSITE" id="PS50893">
    <property type="entry name" value="ABC_TRANSPORTER_2"/>
    <property type="match status" value="1"/>
</dbReference>
<accession>A0A547PBZ2</accession>
<dbReference type="InterPro" id="IPR036640">
    <property type="entry name" value="ABC1_TM_sf"/>
</dbReference>
<evidence type="ECO:0000313" key="12">
    <source>
        <dbReference type="EMBL" id="TRD11655.1"/>
    </source>
</evidence>
<dbReference type="GO" id="GO:0016887">
    <property type="term" value="F:ATP hydrolysis activity"/>
    <property type="evidence" value="ECO:0007669"/>
    <property type="project" value="InterPro"/>
</dbReference>
<keyword evidence="13" id="KW-1185">Reference proteome</keyword>
<evidence type="ECO:0000256" key="9">
    <source>
        <dbReference type="SAM" id="Phobius"/>
    </source>
</evidence>
<reference evidence="12 13" key="1">
    <citation type="submission" date="2019-06" db="EMBL/GenBank/DDBJ databases">
        <title>Erythrobacter insulae sp. nov., isolated from a tidal flat.</title>
        <authorList>
            <person name="Yoon J.-H."/>
        </authorList>
    </citation>
    <scope>NUCLEOTIDE SEQUENCE [LARGE SCALE GENOMIC DNA]</scope>
    <source>
        <strain evidence="12 13">JBTF-M21</strain>
    </source>
</reference>
<dbReference type="Proteomes" id="UP000316343">
    <property type="component" value="Unassembled WGS sequence"/>
</dbReference>
<evidence type="ECO:0000256" key="5">
    <source>
        <dbReference type="ARBA" id="ARBA00022741"/>
    </source>
</evidence>
<keyword evidence="3" id="KW-1003">Cell membrane</keyword>
<feature type="transmembrane region" description="Helical" evidence="9">
    <location>
        <begin position="57"/>
        <end position="81"/>
    </location>
</feature>
<dbReference type="PANTHER" id="PTHR43394">
    <property type="entry name" value="ATP-DEPENDENT PERMEASE MDL1, MITOCHONDRIAL"/>
    <property type="match status" value="1"/>
</dbReference>
<dbReference type="RefSeq" id="WP_142787928.1">
    <property type="nucleotide sequence ID" value="NZ_VHJK01000001.1"/>
</dbReference>
<dbReference type="InterPro" id="IPR003593">
    <property type="entry name" value="AAA+_ATPase"/>
</dbReference>
<evidence type="ECO:0000256" key="4">
    <source>
        <dbReference type="ARBA" id="ARBA00022692"/>
    </source>
</evidence>
<protein>
    <submittedName>
        <fullName evidence="12">ABC transporter ATP-binding protein</fullName>
    </submittedName>
</protein>
<keyword evidence="8 9" id="KW-0472">Membrane</keyword>
<dbReference type="OrthoDB" id="5288711at2"/>
<dbReference type="SUPFAM" id="SSF90123">
    <property type="entry name" value="ABC transporter transmembrane region"/>
    <property type="match status" value="1"/>
</dbReference>
<name>A0A547PBZ2_9SPHN</name>
<dbReference type="Gene3D" id="3.40.50.300">
    <property type="entry name" value="P-loop containing nucleotide triphosphate hydrolases"/>
    <property type="match status" value="1"/>
</dbReference>
<feature type="transmembrane region" description="Helical" evidence="9">
    <location>
        <begin position="17"/>
        <end position="37"/>
    </location>
</feature>
<dbReference type="InterPro" id="IPR003439">
    <property type="entry name" value="ABC_transporter-like_ATP-bd"/>
</dbReference>
<dbReference type="GO" id="GO:0015421">
    <property type="term" value="F:ABC-type oligopeptide transporter activity"/>
    <property type="evidence" value="ECO:0007669"/>
    <property type="project" value="TreeGrafter"/>
</dbReference>